<dbReference type="eggNOG" id="arCOG09752">
    <property type="taxonomic scope" value="Archaea"/>
</dbReference>
<organism evidence="2 3">
    <name type="scientific">Candidatus Nitrososphaera evergladensis SR1</name>
    <dbReference type="NCBI Taxonomy" id="1459636"/>
    <lineage>
        <taxon>Archaea</taxon>
        <taxon>Nitrososphaerota</taxon>
        <taxon>Nitrososphaeria</taxon>
        <taxon>Nitrososphaerales</taxon>
        <taxon>Nitrososphaeraceae</taxon>
        <taxon>Nitrososphaera</taxon>
    </lineage>
</organism>
<feature type="transmembrane region" description="Helical" evidence="1">
    <location>
        <begin position="102"/>
        <end position="120"/>
    </location>
</feature>
<dbReference type="RefSeq" id="WP_148699584.1">
    <property type="nucleotide sequence ID" value="NZ_CP007174.1"/>
</dbReference>
<feature type="transmembrane region" description="Helical" evidence="1">
    <location>
        <begin position="48"/>
        <end position="69"/>
    </location>
</feature>
<feature type="transmembrane region" description="Helical" evidence="1">
    <location>
        <begin position="12"/>
        <end position="42"/>
    </location>
</feature>
<evidence type="ECO:0000313" key="3">
    <source>
        <dbReference type="Proteomes" id="UP000028194"/>
    </source>
</evidence>
<keyword evidence="1" id="KW-0472">Membrane</keyword>
<keyword evidence="1" id="KW-1133">Transmembrane helix</keyword>
<dbReference type="HOGENOM" id="CLU_119855_0_0_2"/>
<accession>A0A075MPD9</accession>
<dbReference type="GeneID" id="41596442"/>
<sequence>MSISTSSRPMGVTILAILNVIGGIVMLLVGLGVAVLGVALIFLAPVGIFFGGIFAILGIVSFVVAGGLLQGSGWAWTATLILSIISIVIGVASLAAGNASSIISVIISAAIIYYLYRPYVMAYFGKSTKRIA</sequence>
<protein>
    <submittedName>
        <fullName evidence="2">Uncharacterized protein</fullName>
    </submittedName>
</protein>
<evidence type="ECO:0000313" key="2">
    <source>
        <dbReference type="EMBL" id="AIF82657.1"/>
    </source>
</evidence>
<dbReference type="Proteomes" id="UP000028194">
    <property type="component" value="Chromosome"/>
</dbReference>
<name>A0A075MPD9_9ARCH</name>
<proteinExistence type="predicted"/>
<dbReference type="KEGG" id="nev:NTE_00576"/>
<dbReference type="AlphaFoldDB" id="A0A075MPD9"/>
<feature type="transmembrane region" description="Helical" evidence="1">
    <location>
        <begin position="76"/>
        <end position="96"/>
    </location>
</feature>
<evidence type="ECO:0000256" key="1">
    <source>
        <dbReference type="SAM" id="Phobius"/>
    </source>
</evidence>
<gene>
    <name evidence="2" type="ORF">NTE_00576</name>
</gene>
<keyword evidence="1" id="KW-0812">Transmembrane</keyword>
<reference evidence="2 3" key="1">
    <citation type="journal article" date="2014" name="PLoS ONE">
        <title>Genome Sequence of Candidatus Nitrososphaera evergladensis from Group I.1b Enriched from Everglades Soil Reveals Novel Genomic Features of the Ammonia-Oxidizing Archaea.</title>
        <authorList>
            <person name="Zhalnina K.V."/>
            <person name="Dias R."/>
            <person name="Leonard M.T."/>
            <person name="Dorr de Quadros P."/>
            <person name="Camargo F.A."/>
            <person name="Drew J.C."/>
            <person name="Farmerie W.G."/>
            <person name="Daroub S.H."/>
            <person name="Triplett E.W."/>
        </authorList>
    </citation>
    <scope>NUCLEOTIDE SEQUENCE [LARGE SCALE GENOMIC DNA]</scope>
    <source>
        <strain evidence="2 3">SR1</strain>
    </source>
</reference>
<keyword evidence="3" id="KW-1185">Reference proteome</keyword>
<dbReference type="EMBL" id="CP007174">
    <property type="protein sequence ID" value="AIF82657.1"/>
    <property type="molecule type" value="Genomic_DNA"/>
</dbReference>